<organism evidence="1 2">
    <name type="scientific">Spirosoma terrae</name>
    <dbReference type="NCBI Taxonomy" id="1968276"/>
    <lineage>
        <taxon>Bacteria</taxon>
        <taxon>Pseudomonadati</taxon>
        <taxon>Bacteroidota</taxon>
        <taxon>Cytophagia</taxon>
        <taxon>Cytophagales</taxon>
        <taxon>Cytophagaceae</taxon>
        <taxon>Spirosoma</taxon>
    </lineage>
</organism>
<evidence type="ECO:0000313" key="2">
    <source>
        <dbReference type="Proteomes" id="UP000474175"/>
    </source>
</evidence>
<keyword evidence="2" id="KW-1185">Reference proteome</keyword>
<dbReference type="Proteomes" id="UP000474175">
    <property type="component" value="Unassembled WGS sequence"/>
</dbReference>
<sequence>MLPPLTNDELVNRELTFFKSTLTTTFPAHEPPGVPCVSAEEQALELRLLTDTLPKGNFFFVVDYQTGQISHTHGLRQWLGWDDAGFQLAHYFHIILPSHLPSLTIMAANALRIVQASNIPVGFMSNKLVVQIPLQHADGTYWLCKRTVSPWQYASNRRVLSLINEYTLVKPYEGEPLSPHVIAANGLRSEALETLLRTYNFDSVQTAQTRPFTIAELRIARKLAYNPGVSVRELGEAFKSSARTVETHLRHIRIKAAEHFMIPFATSHEAARYIRGQGLV</sequence>
<protein>
    <submittedName>
        <fullName evidence="1">Uncharacterized protein</fullName>
    </submittedName>
</protein>
<dbReference type="RefSeq" id="WP_163951329.1">
    <property type="nucleotide sequence ID" value="NZ_JAAFZH010000007.1"/>
</dbReference>
<evidence type="ECO:0000313" key="1">
    <source>
        <dbReference type="EMBL" id="NDU96687.1"/>
    </source>
</evidence>
<dbReference type="AlphaFoldDB" id="A0A6L9LB11"/>
<name>A0A6L9LB11_9BACT</name>
<comment type="caution">
    <text evidence="1">The sequence shown here is derived from an EMBL/GenBank/DDBJ whole genome shotgun (WGS) entry which is preliminary data.</text>
</comment>
<gene>
    <name evidence="1" type="ORF">GK108_17525</name>
</gene>
<reference evidence="1 2" key="1">
    <citation type="submission" date="2020-02" db="EMBL/GenBank/DDBJ databases">
        <title>Draft genome sequence of two Spirosoma agri KCTC 52727 and Spirosoma terrae KCTC 52035.</title>
        <authorList>
            <person name="Rojas J."/>
            <person name="Ambika Manirajan B."/>
            <person name="Suarez C."/>
            <person name="Ratering S."/>
            <person name="Schnell S."/>
        </authorList>
    </citation>
    <scope>NUCLEOTIDE SEQUENCE [LARGE SCALE GENOMIC DNA]</scope>
    <source>
        <strain evidence="1 2">KCTC 52035</strain>
    </source>
</reference>
<dbReference type="EMBL" id="JAAFZH010000007">
    <property type="protein sequence ID" value="NDU96687.1"/>
    <property type="molecule type" value="Genomic_DNA"/>
</dbReference>
<accession>A0A6L9LB11</accession>
<proteinExistence type="predicted"/>